<comment type="caution">
    <text evidence="1">The sequence shown here is derived from an EMBL/GenBank/DDBJ whole genome shotgun (WGS) entry which is preliminary data.</text>
</comment>
<dbReference type="VEuPathDB" id="FungiDB:SeMB42_g06730"/>
<proteinExistence type="predicted"/>
<feature type="non-terminal residue" evidence="1">
    <location>
        <position position="61"/>
    </location>
</feature>
<evidence type="ECO:0000313" key="1">
    <source>
        <dbReference type="EMBL" id="TPX37288.1"/>
    </source>
</evidence>
<gene>
    <name evidence="1" type="ORF">SeLEV6574_g07935</name>
</gene>
<protein>
    <submittedName>
        <fullName evidence="1">Uncharacterized protein</fullName>
    </submittedName>
</protein>
<dbReference type="EMBL" id="QEAM01000658">
    <property type="protein sequence ID" value="TPX37288.1"/>
    <property type="molecule type" value="Genomic_DNA"/>
</dbReference>
<organism evidence="1 2">
    <name type="scientific">Synchytrium endobioticum</name>
    <dbReference type="NCBI Taxonomy" id="286115"/>
    <lineage>
        <taxon>Eukaryota</taxon>
        <taxon>Fungi</taxon>
        <taxon>Fungi incertae sedis</taxon>
        <taxon>Chytridiomycota</taxon>
        <taxon>Chytridiomycota incertae sedis</taxon>
        <taxon>Chytridiomycetes</taxon>
        <taxon>Synchytriales</taxon>
        <taxon>Synchytriaceae</taxon>
        <taxon>Synchytrium</taxon>
    </lineage>
</organism>
<dbReference type="Proteomes" id="UP000320475">
    <property type="component" value="Unassembled WGS sequence"/>
</dbReference>
<name>A0A507CD66_9FUNG</name>
<sequence>MPDEPDLSKKSGSSSVTTAAALTITAVKWTGADRLKEFDGNPESYKKWRMAVTDIARINGV</sequence>
<dbReference type="OrthoDB" id="4501190at2759"/>
<evidence type="ECO:0000313" key="2">
    <source>
        <dbReference type="Proteomes" id="UP000320475"/>
    </source>
</evidence>
<reference evidence="1 2" key="1">
    <citation type="journal article" date="2019" name="Sci. Rep.">
        <title>Comparative genomics of chytrid fungi reveal insights into the obligate biotrophic and pathogenic lifestyle of Synchytrium endobioticum.</title>
        <authorList>
            <person name="van de Vossenberg B.T.L.H."/>
            <person name="Warris S."/>
            <person name="Nguyen H.D.T."/>
            <person name="van Gent-Pelzer M.P.E."/>
            <person name="Joly D.L."/>
            <person name="van de Geest H.C."/>
            <person name="Bonants P.J.M."/>
            <person name="Smith D.S."/>
            <person name="Levesque C.A."/>
            <person name="van der Lee T.A.J."/>
        </authorList>
    </citation>
    <scope>NUCLEOTIDE SEQUENCE [LARGE SCALE GENOMIC DNA]</scope>
    <source>
        <strain evidence="1 2">LEV6574</strain>
    </source>
</reference>
<accession>A0A507CD66</accession>
<dbReference type="AlphaFoldDB" id="A0A507CD66"/>